<organism evidence="1 2">
    <name type="scientific">Endozoicomonas montiporae</name>
    <dbReference type="NCBI Taxonomy" id="1027273"/>
    <lineage>
        <taxon>Bacteria</taxon>
        <taxon>Pseudomonadati</taxon>
        <taxon>Pseudomonadota</taxon>
        <taxon>Gammaproteobacteria</taxon>
        <taxon>Oceanospirillales</taxon>
        <taxon>Endozoicomonadaceae</taxon>
        <taxon>Endozoicomonas</taxon>
    </lineage>
</organism>
<keyword evidence="2" id="KW-1185">Reference proteome</keyword>
<dbReference type="EMBL" id="JOKG01000004">
    <property type="protein sequence ID" value="KEQ12756.1"/>
    <property type="molecule type" value="Genomic_DNA"/>
</dbReference>
<proteinExistence type="predicted"/>
<name>A0A081N2T3_9GAMM</name>
<accession>A0A081N2T3</accession>
<sequence>MQEAIKLTFFKDRRRMDYKFMYVCSCEAFALAATCENGQWFRHNDKKITAVDDVKHEEGTPYLLSYKVVDMLPDS</sequence>
<evidence type="ECO:0000313" key="2">
    <source>
        <dbReference type="Proteomes" id="UP000028006"/>
    </source>
</evidence>
<protein>
    <submittedName>
        <fullName evidence="1">Uncharacterized protein</fullName>
    </submittedName>
</protein>
<comment type="caution">
    <text evidence="1">The sequence shown here is derived from an EMBL/GenBank/DDBJ whole genome shotgun (WGS) entry which is preliminary data.</text>
</comment>
<dbReference type="AlphaFoldDB" id="A0A081N2T3"/>
<gene>
    <name evidence="1" type="ORF">GZ77_20030</name>
</gene>
<dbReference type="Proteomes" id="UP000028006">
    <property type="component" value="Unassembled WGS sequence"/>
</dbReference>
<evidence type="ECO:0000313" key="1">
    <source>
        <dbReference type="EMBL" id="KEQ12756.1"/>
    </source>
</evidence>
<reference evidence="1 2" key="1">
    <citation type="submission" date="2014-06" db="EMBL/GenBank/DDBJ databases">
        <title>Whole Genome Sequences of Three Symbiotic Endozoicomonas Bacteria.</title>
        <authorList>
            <person name="Neave M.J."/>
            <person name="Apprill A."/>
            <person name="Voolstra C.R."/>
        </authorList>
    </citation>
    <scope>NUCLEOTIDE SEQUENCE [LARGE SCALE GENOMIC DNA]</scope>
    <source>
        <strain evidence="1 2">LMG 24815</strain>
    </source>
</reference>